<dbReference type="Pfam" id="PF00134">
    <property type="entry name" value="Cyclin_N"/>
    <property type="match status" value="1"/>
</dbReference>
<evidence type="ECO:0000313" key="6">
    <source>
        <dbReference type="RefSeq" id="XP_031559757.1"/>
    </source>
</evidence>
<sequence>MPNWLFNQEGILRTPSRLDGIDYSTECRYRKEATRFIVDCGNKMGLRYDTMATGAVYFHRFYMIQSFKNFSRWVTGAACLFLAGKVEETPKKCRDIIKTAKTLLTEQQFESFGEDPKEEVMVYERVLLQTIKFDLQVDHPYSCLLKFGKALKGDREKLNKLVQMAWTFINDSLSTTLCLRYKPETIAVAMLALAAKFNNYDLQSATGVQAKHWWTSFAKSVNEGTVSEIIDMMLVLYGGKKKEKEKERILEDTSACSSAASSPSVTYSPPIKKRKPMPSSETKQNNSSESKQAPLPSALPPSITQQSSQSSTQLQVENISPAPPTTTKTPATTLTTEPSRPTQSVDTSFNNSSSSSVPKLPNVTQASVVTVTQYTNSGATYGSTLSSSGVPLVTVGSYMTNLHYPAAQGLHMGTIYTGQAYPTQGLTQPIQYQQSQLQPQPTGFSAPPLQPGGTMYGIPPRSLGSLQNPQNLGMGQSPMRAPLPPMPPNMQPVQHPQGRADFPWPQQFGAPPSQNQGMRGGWMPR</sequence>
<dbReference type="KEGG" id="aten:116295936"/>
<dbReference type="FunFam" id="1.10.472.10:FF:000021">
    <property type="entry name" value="Cyclin-K (Predicted)"/>
    <property type="match status" value="1"/>
</dbReference>
<proteinExistence type="inferred from homology"/>
<dbReference type="GO" id="GO:0016538">
    <property type="term" value="F:cyclin-dependent protein serine/threonine kinase regulator activity"/>
    <property type="evidence" value="ECO:0007669"/>
    <property type="project" value="InterPro"/>
</dbReference>
<feature type="compositionally biased region" description="Low complexity" evidence="3">
    <location>
        <begin position="325"/>
        <end position="338"/>
    </location>
</feature>
<feature type="compositionally biased region" description="Low complexity" evidence="3">
    <location>
        <begin position="300"/>
        <end position="315"/>
    </location>
</feature>
<dbReference type="GeneID" id="116295936"/>
<dbReference type="CDD" id="cd20530">
    <property type="entry name" value="CYCLIN_CCNK_rpt1"/>
    <property type="match status" value="1"/>
</dbReference>
<evidence type="ECO:0000256" key="1">
    <source>
        <dbReference type="ARBA" id="ARBA00023127"/>
    </source>
</evidence>
<feature type="region of interest" description="Disordered" evidence="3">
    <location>
        <begin position="248"/>
        <end position="360"/>
    </location>
</feature>
<dbReference type="InterPro" id="IPR043198">
    <property type="entry name" value="Cyclin/Ssn8"/>
</dbReference>
<evidence type="ECO:0000259" key="4">
    <source>
        <dbReference type="SMART" id="SM00385"/>
    </source>
</evidence>
<comment type="similarity">
    <text evidence="2">Belongs to the cyclin family.</text>
</comment>
<keyword evidence="1 2" id="KW-0195">Cyclin</keyword>
<dbReference type="Proteomes" id="UP000515163">
    <property type="component" value="Unplaced"/>
</dbReference>
<feature type="compositionally biased region" description="Pro residues" evidence="3">
    <location>
        <begin position="481"/>
        <end position="490"/>
    </location>
</feature>
<organism evidence="5 6">
    <name type="scientific">Actinia tenebrosa</name>
    <name type="common">Australian red waratah sea anemone</name>
    <dbReference type="NCBI Taxonomy" id="6105"/>
    <lineage>
        <taxon>Eukaryota</taxon>
        <taxon>Metazoa</taxon>
        <taxon>Cnidaria</taxon>
        <taxon>Anthozoa</taxon>
        <taxon>Hexacorallia</taxon>
        <taxon>Actiniaria</taxon>
        <taxon>Actiniidae</taxon>
        <taxon>Actinia</taxon>
    </lineage>
</organism>
<gene>
    <name evidence="6" type="primary">LOC116295936</name>
</gene>
<dbReference type="Pfam" id="PF21797">
    <property type="entry name" value="CycT2-like_C"/>
    <property type="match status" value="1"/>
</dbReference>
<feature type="region of interest" description="Disordered" evidence="3">
    <location>
        <begin position="465"/>
        <end position="525"/>
    </location>
</feature>
<keyword evidence="5" id="KW-1185">Reference proteome</keyword>
<dbReference type="PANTHER" id="PTHR10026">
    <property type="entry name" value="CYCLIN"/>
    <property type="match status" value="1"/>
</dbReference>
<feature type="domain" description="Cyclin-like" evidence="4">
    <location>
        <begin position="142"/>
        <end position="238"/>
    </location>
</feature>
<accession>A0A6P8I4A5</accession>
<evidence type="ECO:0000313" key="5">
    <source>
        <dbReference type="Proteomes" id="UP000515163"/>
    </source>
</evidence>
<feature type="compositionally biased region" description="Polar residues" evidence="3">
    <location>
        <begin position="465"/>
        <end position="474"/>
    </location>
</feature>
<feature type="compositionally biased region" description="Polar residues" evidence="3">
    <location>
        <begin position="279"/>
        <end position="291"/>
    </location>
</feature>
<dbReference type="OrthoDB" id="25002at2759"/>
<dbReference type="CDD" id="cd20531">
    <property type="entry name" value="CYCLIN_CCNK_rpt2"/>
    <property type="match status" value="1"/>
</dbReference>
<dbReference type="AlphaFoldDB" id="A0A6P8I4A5"/>
<reference evidence="6" key="1">
    <citation type="submission" date="2025-08" db="UniProtKB">
        <authorList>
            <consortium name="RefSeq"/>
        </authorList>
    </citation>
    <scope>IDENTIFICATION</scope>
    <source>
        <tissue evidence="6">Tentacle</tissue>
    </source>
</reference>
<dbReference type="InterPro" id="IPR013763">
    <property type="entry name" value="Cyclin-like_dom"/>
</dbReference>
<evidence type="ECO:0000256" key="2">
    <source>
        <dbReference type="RuleBase" id="RU000383"/>
    </source>
</evidence>
<dbReference type="InterPro" id="IPR006671">
    <property type="entry name" value="Cyclin_N"/>
</dbReference>
<dbReference type="GO" id="GO:0006357">
    <property type="term" value="P:regulation of transcription by RNA polymerase II"/>
    <property type="evidence" value="ECO:0007669"/>
    <property type="project" value="InterPro"/>
</dbReference>
<dbReference type="SUPFAM" id="SSF47954">
    <property type="entry name" value="Cyclin-like"/>
    <property type="match status" value="2"/>
</dbReference>
<protein>
    <submittedName>
        <fullName evidence="6">Cyclin-K-like</fullName>
    </submittedName>
</protein>
<dbReference type="RefSeq" id="XP_031559757.1">
    <property type="nucleotide sequence ID" value="XM_031703897.1"/>
</dbReference>
<feature type="compositionally biased region" description="Low complexity" evidence="3">
    <location>
        <begin position="254"/>
        <end position="270"/>
    </location>
</feature>
<name>A0A6P8I4A5_ACTTE</name>
<dbReference type="InterPro" id="IPR036915">
    <property type="entry name" value="Cyclin-like_sf"/>
</dbReference>
<feature type="domain" description="Cyclin-like" evidence="4">
    <location>
        <begin position="35"/>
        <end position="129"/>
    </location>
</feature>
<dbReference type="InParanoid" id="A0A6P8I4A5"/>
<dbReference type="Gene3D" id="1.10.472.10">
    <property type="entry name" value="Cyclin-like"/>
    <property type="match status" value="2"/>
</dbReference>
<evidence type="ECO:0000256" key="3">
    <source>
        <dbReference type="SAM" id="MobiDB-lite"/>
    </source>
</evidence>
<dbReference type="SMART" id="SM00385">
    <property type="entry name" value="CYCLIN"/>
    <property type="match status" value="2"/>
</dbReference>